<feature type="transmembrane region" description="Helical" evidence="1">
    <location>
        <begin position="106"/>
        <end position="124"/>
    </location>
</feature>
<name>A0ABR1RBE2_9PEZI</name>
<dbReference type="PANTHER" id="PTHR34502">
    <property type="entry name" value="DUF6594 DOMAIN-CONTAINING PROTEIN-RELATED"/>
    <property type="match status" value="1"/>
</dbReference>
<organism evidence="3 4">
    <name type="scientific">Apiospora marii</name>
    <dbReference type="NCBI Taxonomy" id="335849"/>
    <lineage>
        <taxon>Eukaryota</taxon>
        <taxon>Fungi</taxon>
        <taxon>Dikarya</taxon>
        <taxon>Ascomycota</taxon>
        <taxon>Pezizomycotina</taxon>
        <taxon>Sordariomycetes</taxon>
        <taxon>Xylariomycetidae</taxon>
        <taxon>Amphisphaeriales</taxon>
        <taxon>Apiosporaceae</taxon>
        <taxon>Apiospora</taxon>
    </lineage>
</organism>
<keyword evidence="1" id="KW-1133">Transmembrane helix</keyword>
<gene>
    <name evidence="3" type="ORF">PG991_012992</name>
</gene>
<reference evidence="3 4" key="1">
    <citation type="submission" date="2023-01" db="EMBL/GenBank/DDBJ databases">
        <title>Analysis of 21 Apiospora genomes using comparative genomics revels a genus with tremendous synthesis potential of carbohydrate active enzymes and secondary metabolites.</title>
        <authorList>
            <person name="Sorensen T."/>
        </authorList>
    </citation>
    <scope>NUCLEOTIDE SEQUENCE [LARGE SCALE GENOMIC DNA]</scope>
    <source>
        <strain evidence="3 4">CBS 20057</strain>
    </source>
</reference>
<evidence type="ECO:0000313" key="4">
    <source>
        <dbReference type="Proteomes" id="UP001396898"/>
    </source>
</evidence>
<dbReference type="PANTHER" id="PTHR34502:SF5">
    <property type="entry name" value="DUF6594 DOMAIN-CONTAINING PROTEIN"/>
    <property type="match status" value="1"/>
</dbReference>
<sequence>MVNLLRLQAELVALEQQLDVAWTEDRTASTDSEDNNRDAEDRRLGRILDMYDKVFGGRRETIDDHVRAYSPQTISRVGSAAVAALSSTLPTLAILALYFVRDMVTRMGLVILFTTIFSIALAIFTDAKKIEIFSATAAFAAVEVVYIGSTSTASDGGSGA</sequence>
<comment type="caution">
    <text evidence="3">The sequence shown here is derived from an EMBL/GenBank/DDBJ whole genome shotgun (WGS) entry which is preliminary data.</text>
</comment>
<evidence type="ECO:0000259" key="2">
    <source>
        <dbReference type="Pfam" id="PF20237"/>
    </source>
</evidence>
<keyword evidence="4" id="KW-1185">Reference proteome</keyword>
<feature type="transmembrane region" description="Helical" evidence="1">
    <location>
        <begin position="77"/>
        <end position="100"/>
    </location>
</feature>
<feature type="domain" description="DUF6594" evidence="2">
    <location>
        <begin position="57"/>
        <end position="144"/>
    </location>
</feature>
<dbReference type="EMBL" id="JAQQWI010000017">
    <property type="protein sequence ID" value="KAK8006695.1"/>
    <property type="molecule type" value="Genomic_DNA"/>
</dbReference>
<keyword evidence="1" id="KW-0812">Transmembrane</keyword>
<proteinExistence type="predicted"/>
<dbReference type="Proteomes" id="UP001396898">
    <property type="component" value="Unassembled WGS sequence"/>
</dbReference>
<dbReference type="InterPro" id="IPR046529">
    <property type="entry name" value="DUF6594"/>
</dbReference>
<protein>
    <recommendedName>
        <fullName evidence="2">DUF6594 domain-containing protein</fullName>
    </recommendedName>
</protein>
<evidence type="ECO:0000313" key="3">
    <source>
        <dbReference type="EMBL" id="KAK8006695.1"/>
    </source>
</evidence>
<evidence type="ECO:0000256" key="1">
    <source>
        <dbReference type="SAM" id="Phobius"/>
    </source>
</evidence>
<keyword evidence="1" id="KW-0472">Membrane</keyword>
<accession>A0ABR1RBE2</accession>
<dbReference type="Pfam" id="PF20237">
    <property type="entry name" value="DUF6594"/>
    <property type="match status" value="1"/>
</dbReference>